<dbReference type="PANTHER" id="PTHR34990">
    <property type="entry name" value="UDP-2,3-DIACYLGLUCOSAMINE HYDROLASE-RELATED"/>
    <property type="match status" value="1"/>
</dbReference>
<feature type="binding site" evidence="10">
    <location>
        <position position="184"/>
    </location>
    <ligand>
        <name>substrate</name>
    </ligand>
</feature>
<comment type="cofactor">
    <cofactor evidence="10">
        <name>Mn(2+)</name>
        <dbReference type="ChEBI" id="CHEBI:29035"/>
    </cofactor>
    <text evidence="10">Binds 2 Mn(2+) ions per subunit in a binuclear metal center.</text>
</comment>
<dbReference type="EC" id="3.6.1.54" evidence="10"/>
<evidence type="ECO:0000256" key="10">
    <source>
        <dbReference type="HAMAP-Rule" id="MF_00575"/>
    </source>
</evidence>
<keyword evidence="7 10" id="KW-0443">Lipid metabolism</keyword>
<dbReference type="GO" id="GO:0016787">
    <property type="term" value="F:hydrolase activity"/>
    <property type="evidence" value="ECO:0007669"/>
    <property type="project" value="UniProtKB-KW"/>
</dbReference>
<dbReference type="NCBIfam" id="TIGR01854">
    <property type="entry name" value="lipid_A_lpxH"/>
    <property type="match status" value="1"/>
</dbReference>
<comment type="function">
    <text evidence="10">Hydrolyzes the pyrophosphate bond of UDP-2,3-diacylglucosamine to yield 2,3-diacylglucosamine 1-phosphate (lipid X) and UMP by catalyzing the attack of water at the alpha-P atom. Involved in the biosynthesis of lipid A, a phosphorylated glycolipid that anchors the lipopolysaccharide to the outer membrane of the cell.</text>
</comment>
<evidence type="ECO:0000313" key="13">
    <source>
        <dbReference type="Proteomes" id="UP001165481"/>
    </source>
</evidence>
<feature type="binding site" evidence="10">
    <location>
        <begin position="96"/>
        <end position="97"/>
    </location>
    <ligand>
        <name>substrate</name>
    </ligand>
</feature>
<keyword evidence="9 10" id="KW-0464">Manganese</keyword>
<name>A0ABT7IM17_9BURK</name>
<feature type="binding site" evidence="10">
    <location>
        <position position="139"/>
    </location>
    <ligand>
        <name>substrate</name>
    </ligand>
</feature>
<keyword evidence="4 10" id="KW-0441">Lipid A biosynthesis</keyword>
<keyword evidence="6 10" id="KW-0378">Hydrolase</keyword>
<comment type="similarity">
    <text evidence="10">Belongs to the LpxH family.</text>
</comment>
<comment type="subcellular location">
    <subcellularLocation>
        <location evidence="10">Cell inner membrane</location>
        <topology evidence="10">Peripheral membrane protein</topology>
        <orientation evidence="10">Cytoplasmic side</orientation>
    </subcellularLocation>
</comment>
<comment type="catalytic activity">
    <reaction evidence="10">
        <text>UDP-2-N,3-O-bis[(3R)-3-hydroxytetradecanoyl]-alpha-D-glucosamine + H2O = 2-N,3-O-bis[(3R)-3-hydroxytetradecanoyl]-alpha-D-glucosaminyl 1-phosphate + UMP + 2 H(+)</text>
        <dbReference type="Rhea" id="RHEA:25213"/>
        <dbReference type="ChEBI" id="CHEBI:15377"/>
        <dbReference type="ChEBI" id="CHEBI:15378"/>
        <dbReference type="ChEBI" id="CHEBI:57865"/>
        <dbReference type="ChEBI" id="CHEBI:57957"/>
        <dbReference type="ChEBI" id="CHEBI:78847"/>
        <dbReference type="EC" id="3.6.1.54"/>
    </reaction>
</comment>
<evidence type="ECO:0000256" key="4">
    <source>
        <dbReference type="ARBA" id="ARBA00022556"/>
    </source>
</evidence>
<dbReference type="InterPro" id="IPR004843">
    <property type="entry name" value="Calcineurin-like_PHP"/>
</dbReference>
<evidence type="ECO:0000256" key="7">
    <source>
        <dbReference type="ARBA" id="ARBA00023098"/>
    </source>
</evidence>
<evidence type="ECO:0000256" key="2">
    <source>
        <dbReference type="ARBA" id="ARBA00022516"/>
    </source>
</evidence>
<feature type="binding site" evidence="10">
    <location>
        <position position="131"/>
    </location>
    <ligand>
        <name>Mn(2+)</name>
        <dbReference type="ChEBI" id="CHEBI:29035"/>
        <label>2</label>
    </ligand>
</feature>
<feature type="binding site" evidence="10">
    <location>
        <position position="96"/>
    </location>
    <ligand>
        <name>Mn(2+)</name>
        <dbReference type="ChEBI" id="CHEBI:29035"/>
        <label>2</label>
    </ligand>
</feature>
<dbReference type="RefSeq" id="WP_243376658.1">
    <property type="nucleotide sequence ID" value="NZ_JAKZJU020000001.1"/>
</dbReference>
<evidence type="ECO:0000256" key="9">
    <source>
        <dbReference type="ARBA" id="ARBA00023211"/>
    </source>
</evidence>
<evidence type="ECO:0000256" key="8">
    <source>
        <dbReference type="ARBA" id="ARBA00023136"/>
    </source>
</evidence>
<dbReference type="NCBIfam" id="NF003743">
    <property type="entry name" value="PRK05340.1"/>
    <property type="match status" value="1"/>
</dbReference>
<keyword evidence="5 10" id="KW-0479">Metal-binding</keyword>
<protein>
    <recommendedName>
        <fullName evidence="10">UDP-2,3-diacylglucosamine hydrolase</fullName>
        <ecNumber evidence="10">3.6.1.54</ecNumber>
    </recommendedName>
    <alternativeName>
        <fullName evidence="10">UDP-2,3-diacylglucosamine diphosphatase</fullName>
    </alternativeName>
</protein>
<feature type="binding site" evidence="10">
    <location>
        <position position="181"/>
    </location>
    <ligand>
        <name>substrate</name>
    </ligand>
</feature>
<feature type="binding site" evidence="10">
    <location>
        <position position="214"/>
    </location>
    <ligand>
        <name>Mn(2+)</name>
        <dbReference type="ChEBI" id="CHEBI:29035"/>
        <label>1</label>
    </ligand>
</feature>
<comment type="pathway">
    <text evidence="10">Glycolipid biosynthesis; lipid IV(A) biosynthesis; lipid IV(A) from (3R)-3-hydroxytetradecanoyl-[acyl-carrier-protein] and UDP-N-acetyl-alpha-D-glucosamine: step 4/6.</text>
</comment>
<dbReference type="PANTHER" id="PTHR34990:SF1">
    <property type="entry name" value="UDP-2,3-DIACYLGLUCOSAMINE HYDROLASE"/>
    <property type="match status" value="1"/>
</dbReference>
<feature type="binding site" evidence="10">
    <location>
        <position position="26"/>
    </location>
    <ligand>
        <name>Mn(2+)</name>
        <dbReference type="ChEBI" id="CHEBI:29035"/>
        <label>1</label>
    </ligand>
</feature>
<dbReference type="Proteomes" id="UP001165481">
    <property type="component" value="Unassembled WGS sequence"/>
</dbReference>
<feature type="binding site" evidence="10">
    <location>
        <position position="59"/>
    </location>
    <ligand>
        <name>Mn(2+)</name>
        <dbReference type="ChEBI" id="CHEBI:29035"/>
        <label>2</label>
    </ligand>
</feature>
<evidence type="ECO:0000256" key="3">
    <source>
        <dbReference type="ARBA" id="ARBA00022519"/>
    </source>
</evidence>
<feature type="binding site" evidence="10">
    <location>
        <position position="28"/>
    </location>
    <ligand>
        <name>Mn(2+)</name>
        <dbReference type="ChEBI" id="CHEBI:29035"/>
        <label>1</label>
    </ligand>
</feature>
<evidence type="ECO:0000259" key="11">
    <source>
        <dbReference type="Pfam" id="PF00149"/>
    </source>
</evidence>
<keyword evidence="1 10" id="KW-1003">Cell membrane</keyword>
<feature type="binding site" evidence="10">
    <location>
        <position position="212"/>
    </location>
    <ligand>
        <name>substrate</name>
    </ligand>
</feature>
<keyword evidence="13" id="KW-1185">Reference proteome</keyword>
<evidence type="ECO:0000256" key="5">
    <source>
        <dbReference type="ARBA" id="ARBA00022723"/>
    </source>
</evidence>
<organism evidence="12 13">
    <name type="scientific">Mesosutterella faecium</name>
    <dbReference type="NCBI Taxonomy" id="2925194"/>
    <lineage>
        <taxon>Bacteria</taxon>
        <taxon>Pseudomonadati</taxon>
        <taxon>Pseudomonadota</taxon>
        <taxon>Betaproteobacteria</taxon>
        <taxon>Burkholderiales</taxon>
        <taxon>Sutterellaceae</taxon>
        <taxon>Mesosutterella</taxon>
    </lineage>
</organism>
<feature type="domain" description="Calcineurin-like phosphoesterase" evidence="11">
    <location>
        <begin position="22"/>
        <end position="216"/>
    </location>
</feature>
<feature type="binding site" evidence="10">
    <location>
        <position position="59"/>
    </location>
    <ligand>
        <name>Mn(2+)</name>
        <dbReference type="ChEBI" id="CHEBI:29035"/>
        <label>1</label>
    </ligand>
</feature>
<accession>A0ABT7IM17</accession>
<proteinExistence type="inferred from homology"/>
<dbReference type="CDD" id="cd07398">
    <property type="entry name" value="MPP_YbbF-LpxH"/>
    <property type="match status" value="1"/>
</dbReference>
<comment type="caution">
    <text evidence="12">The sequence shown here is derived from an EMBL/GenBank/DDBJ whole genome shotgun (WGS) entry which is preliminary data.</text>
</comment>
<dbReference type="InterPro" id="IPR043461">
    <property type="entry name" value="LpxH-like"/>
</dbReference>
<dbReference type="HAMAP" id="MF_00575">
    <property type="entry name" value="LpxH"/>
    <property type="match status" value="1"/>
</dbReference>
<dbReference type="InterPro" id="IPR010138">
    <property type="entry name" value="UDP-diacylglucosamine_Hdrlase"/>
</dbReference>
<feature type="binding site" evidence="10">
    <location>
        <position position="177"/>
    </location>
    <ligand>
        <name>substrate</name>
    </ligand>
</feature>
<evidence type="ECO:0000256" key="6">
    <source>
        <dbReference type="ARBA" id="ARBA00022801"/>
    </source>
</evidence>
<keyword evidence="8 10" id="KW-0472">Membrane</keyword>
<evidence type="ECO:0000256" key="1">
    <source>
        <dbReference type="ARBA" id="ARBA00022475"/>
    </source>
</evidence>
<feature type="binding site" evidence="10">
    <location>
        <position position="212"/>
    </location>
    <ligand>
        <name>Mn(2+)</name>
        <dbReference type="ChEBI" id="CHEBI:29035"/>
        <label>2</label>
    </ligand>
</feature>
<dbReference type="EMBL" id="JAKZJU020000001">
    <property type="protein sequence ID" value="MDL2059405.1"/>
    <property type="molecule type" value="Genomic_DNA"/>
</dbReference>
<dbReference type="Gene3D" id="3.60.21.10">
    <property type="match status" value="1"/>
</dbReference>
<reference evidence="12" key="1">
    <citation type="submission" date="2023-03" db="EMBL/GenBank/DDBJ databases">
        <title>Mesosutterella sp. nov. isolated from porcine feces.</title>
        <authorList>
            <person name="Yu S."/>
        </authorList>
    </citation>
    <scope>NUCLEOTIDE SEQUENCE</scope>
    <source>
        <strain evidence="12">AGMB02718</strain>
    </source>
</reference>
<dbReference type="Pfam" id="PF00149">
    <property type="entry name" value="Metallophos"/>
    <property type="match status" value="1"/>
</dbReference>
<keyword evidence="2 10" id="KW-0444">Lipid biosynthesis</keyword>
<sequence length="258" mass="28693">MSEITAPALAGTTEVAPLVNPVFISDLHLAPEHPKTLMQFLRFMKTQVPYYEELVILGDLFDYWIGDDTIDTAAPIVKALAYASSIGKRVLITPGNRDVMLGPGFAAACGATLLAPEVTVECMGRRFLLSHGDEWCTKDTEYQKFRAMTRDPQWQIGALSLPLEKRMEIARQARSQSEGTKVKKTAEMMDVVDVEVYKSAKAAGADVVIHGHTHKPASHELAEIERWVLPDWDLDSGAGRDHWGYIRTVDGKRLQIIM</sequence>
<evidence type="ECO:0000313" key="12">
    <source>
        <dbReference type="EMBL" id="MDL2059405.1"/>
    </source>
</evidence>
<keyword evidence="3 10" id="KW-0997">Cell inner membrane</keyword>
<dbReference type="InterPro" id="IPR029052">
    <property type="entry name" value="Metallo-depent_PP-like"/>
</dbReference>
<gene>
    <name evidence="10" type="primary">lpxH</name>
    <name evidence="12" type="ORF">MUN46_005595</name>
</gene>
<dbReference type="SUPFAM" id="SSF56300">
    <property type="entry name" value="Metallo-dependent phosphatases"/>
    <property type="match status" value="1"/>
</dbReference>